<comment type="subcellular location">
    <subcellularLocation>
        <location evidence="1 10">Cytoplasm</location>
    </subcellularLocation>
</comment>
<gene>
    <name evidence="10" type="primary">xerC</name>
    <name evidence="13" type="ordered locus">Spiaf_2115</name>
</gene>
<evidence type="ECO:0000313" key="13">
    <source>
        <dbReference type="EMBL" id="AFG38163.1"/>
    </source>
</evidence>
<evidence type="ECO:0000259" key="11">
    <source>
        <dbReference type="PROSITE" id="PS51898"/>
    </source>
</evidence>
<feature type="active site" evidence="10">
    <location>
        <position position="240"/>
    </location>
</feature>
<dbReference type="eggNOG" id="COG4974">
    <property type="taxonomic scope" value="Bacteria"/>
</dbReference>
<dbReference type="SUPFAM" id="SSF56349">
    <property type="entry name" value="DNA breaking-rejoining enzymes"/>
    <property type="match status" value="1"/>
</dbReference>
<keyword evidence="5 10" id="KW-0159">Chromosome partition</keyword>
<evidence type="ECO:0000256" key="2">
    <source>
        <dbReference type="ARBA" id="ARBA00010450"/>
    </source>
</evidence>
<dbReference type="Gene3D" id="1.10.443.10">
    <property type="entry name" value="Intergrase catalytic core"/>
    <property type="match status" value="1"/>
</dbReference>
<keyword evidence="9 10" id="KW-0131">Cell cycle</keyword>
<evidence type="ECO:0000256" key="6">
    <source>
        <dbReference type="ARBA" id="ARBA00022908"/>
    </source>
</evidence>
<feature type="active site" evidence="10">
    <location>
        <position position="243"/>
    </location>
</feature>
<name>H9UKX0_SPIAZ</name>
<reference evidence="14" key="1">
    <citation type="journal article" date="2013" name="Stand. Genomic Sci.">
        <title>Complete genome sequence of the halophilic bacterium Spirochaeta africana type strain (Z-7692(T)) from the alkaline Lake Magadi in the East African Rift.</title>
        <authorList>
            <person name="Liolos K."/>
            <person name="Abt B."/>
            <person name="Scheuner C."/>
            <person name="Teshima H."/>
            <person name="Held B."/>
            <person name="Lapidus A."/>
            <person name="Nolan M."/>
            <person name="Lucas S."/>
            <person name="Deshpande S."/>
            <person name="Cheng J.F."/>
            <person name="Tapia R."/>
            <person name="Goodwin L.A."/>
            <person name="Pitluck S."/>
            <person name="Pagani I."/>
            <person name="Ivanova N."/>
            <person name="Mavromatis K."/>
            <person name="Mikhailova N."/>
            <person name="Huntemann M."/>
            <person name="Pati A."/>
            <person name="Chen A."/>
            <person name="Palaniappan K."/>
            <person name="Land M."/>
            <person name="Rohde M."/>
            <person name="Tindall B.J."/>
            <person name="Detter J.C."/>
            <person name="Goker M."/>
            <person name="Bristow J."/>
            <person name="Eisen J.A."/>
            <person name="Markowitz V."/>
            <person name="Hugenholtz P."/>
            <person name="Woyke T."/>
            <person name="Klenk H.P."/>
            <person name="Kyrpides N.C."/>
        </authorList>
    </citation>
    <scope>NUCLEOTIDE SEQUENCE</scope>
    <source>
        <strain evidence="14">ATCC 700263 / DSM 8902 / Z-7692</strain>
    </source>
</reference>
<evidence type="ECO:0000313" key="14">
    <source>
        <dbReference type="Proteomes" id="UP000007383"/>
    </source>
</evidence>
<dbReference type="NCBIfam" id="NF001399">
    <property type="entry name" value="PRK00283.1"/>
    <property type="match status" value="1"/>
</dbReference>
<feature type="active site" evidence="10">
    <location>
        <position position="266"/>
    </location>
</feature>
<dbReference type="InterPro" id="IPR044068">
    <property type="entry name" value="CB"/>
</dbReference>
<dbReference type="Gene3D" id="1.10.150.130">
    <property type="match status" value="1"/>
</dbReference>
<dbReference type="InterPro" id="IPR023009">
    <property type="entry name" value="Tyrosine_recombinase_XerC/XerD"/>
</dbReference>
<dbReference type="PATRIC" id="fig|889378.3.peg.2101"/>
<evidence type="ECO:0000256" key="4">
    <source>
        <dbReference type="ARBA" id="ARBA00022618"/>
    </source>
</evidence>
<comment type="function">
    <text evidence="10">Site-specific tyrosine recombinase, which acts by catalyzing the cutting and rejoining of the recombining DNA molecules. The XerC-XerD complex is essential to convert dimers of the bacterial chromosome into monomers to permit their segregation at cell division. It also contributes to the segregational stability of plasmids.</text>
</comment>
<dbReference type="PROSITE" id="PS51898">
    <property type="entry name" value="TYR_RECOMBINASE"/>
    <property type="match status" value="1"/>
</dbReference>
<keyword evidence="3 10" id="KW-0963">Cytoplasm</keyword>
<dbReference type="GO" id="GO:0051301">
    <property type="term" value="P:cell division"/>
    <property type="evidence" value="ECO:0007669"/>
    <property type="project" value="UniProtKB-KW"/>
</dbReference>
<evidence type="ECO:0000259" key="12">
    <source>
        <dbReference type="PROSITE" id="PS51900"/>
    </source>
</evidence>
<dbReference type="GO" id="GO:0003677">
    <property type="term" value="F:DNA binding"/>
    <property type="evidence" value="ECO:0007669"/>
    <property type="project" value="UniProtKB-UniRule"/>
</dbReference>
<evidence type="ECO:0000256" key="8">
    <source>
        <dbReference type="ARBA" id="ARBA00023172"/>
    </source>
</evidence>
<evidence type="ECO:0000256" key="1">
    <source>
        <dbReference type="ARBA" id="ARBA00004496"/>
    </source>
</evidence>
<proteinExistence type="inferred from homology"/>
<dbReference type="InterPro" id="IPR050090">
    <property type="entry name" value="Tyrosine_recombinase_XerCD"/>
</dbReference>
<comment type="subunit">
    <text evidence="10">Forms a cyclic heterotetrameric complex composed of two molecules of XerC and two molecules of XerD.</text>
</comment>
<keyword evidence="7 10" id="KW-0238">DNA-binding</keyword>
<dbReference type="RefSeq" id="WP_014456146.1">
    <property type="nucleotide sequence ID" value="NC_017098.1"/>
</dbReference>
<dbReference type="InterPro" id="IPR011010">
    <property type="entry name" value="DNA_brk_join_enz"/>
</dbReference>
<dbReference type="PANTHER" id="PTHR30349">
    <property type="entry name" value="PHAGE INTEGRASE-RELATED"/>
    <property type="match status" value="1"/>
</dbReference>
<feature type="active site" evidence="10">
    <location>
        <position position="172"/>
    </location>
</feature>
<dbReference type="Pfam" id="PF00589">
    <property type="entry name" value="Phage_integrase"/>
    <property type="match status" value="1"/>
</dbReference>
<keyword evidence="14" id="KW-1185">Reference proteome</keyword>
<dbReference type="STRING" id="889378.Spiaf_2115"/>
<dbReference type="GO" id="GO:0007059">
    <property type="term" value="P:chromosome segregation"/>
    <property type="evidence" value="ECO:0007669"/>
    <property type="project" value="UniProtKB-UniRule"/>
</dbReference>
<evidence type="ECO:0000256" key="9">
    <source>
        <dbReference type="ARBA" id="ARBA00023306"/>
    </source>
</evidence>
<comment type="similarity">
    <text evidence="10">Belongs to the 'phage' integrase family. XerC subfamily.</text>
</comment>
<sequence length="309" mass="35203">MTNQQLIERFRDYLLVELHLAEATVDTYYRESMRFAGYLEQQATGIAEADPQMIVAYILARQQESSIDSRTVAKAVSSLRSLFQYCILERLRDDNPAMVVEMPKARMHLPGVLSVEEVEHILDTIDITEALGLRDRALFELLYSCGLRISEAVELELSQVFLRESIVRVYGKGRKERLVPMGEEARYWLRRYLDEGRPQLTGIEQPKVFVGRRGAGISRKGIWKRFKELTARAGIDAKVHTLRHSFATHLLEGGADLRAVQELLGHADISTTQVYTHIDTSSLQDIHRSCHPRSIEILGSEEAVREVLP</sequence>
<comment type="similarity">
    <text evidence="2">Belongs to the 'phage' integrase family. XerD subfamily.</text>
</comment>
<dbReference type="InterPro" id="IPR002104">
    <property type="entry name" value="Integrase_catalytic"/>
</dbReference>
<keyword evidence="8 10" id="KW-0233">DNA recombination</keyword>
<evidence type="ECO:0000256" key="7">
    <source>
        <dbReference type="ARBA" id="ARBA00023125"/>
    </source>
</evidence>
<dbReference type="HAMAP" id="MF_01808">
    <property type="entry name" value="Recomb_XerC_XerD"/>
    <property type="match status" value="1"/>
</dbReference>
<dbReference type="InterPro" id="IPR011932">
    <property type="entry name" value="Recomb_XerD"/>
</dbReference>
<dbReference type="PANTHER" id="PTHR30349:SF81">
    <property type="entry name" value="TYROSINE RECOMBINASE XERC"/>
    <property type="match status" value="1"/>
</dbReference>
<feature type="domain" description="Core-binding (CB)" evidence="12">
    <location>
        <begin position="1"/>
        <end position="87"/>
    </location>
</feature>
<dbReference type="GO" id="GO:0009037">
    <property type="term" value="F:tyrosine-based site-specific recombinase activity"/>
    <property type="evidence" value="ECO:0007669"/>
    <property type="project" value="UniProtKB-UniRule"/>
</dbReference>
<feature type="active site" evidence="10">
    <location>
        <position position="148"/>
    </location>
</feature>
<dbReference type="Proteomes" id="UP000007383">
    <property type="component" value="Chromosome"/>
</dbReference>
<feature type="active site" description="O-(3'-phospho-DNA)-tyrosine intermediate" evidence="10">
    <location>
        <position position="275"/>
    </location>
</feature>
<dbReference type="HOGENOM" id="CLU_027562_9_0_12"/>
<evidence type="ECO:0000256" key="10">
    <source>
        <dbReference type="HAMAP-Rule" id="MF_01808"/>
    </source>
</evidence>
<dbReference type="KEGG" id="sfc:Spiaf_2115"/>
<evidence type="ECO:0000256" key="3">
    <source>
        <dbReference type="ARBA" id="ARBA00022490"/>
    </source>
</evidence>
<keyword evidence="4 10" id="KW-0132">Cell division</keyword>
<protein>
    <recommendedName>
        <fullName evidence="10">Tyrosine recombinase XerC</fullName>
    </recommendedName>
</protein>
<dbReference type="EMBL" id="CP003282">
    <property type="protein sequence ID" value="AFG38163.1"/>
    <property type="molecule type" value="Genomic_DNA"/>
</dbReference>
<dbReference type="OrthoDB" id="341301at2"/>
<organism evidence="13 14">
    <name type="scientific">Spirochaeta africana (strain ATCC 700263 / DSM 8902 / Z-7692)</name>
    <dbReference type="NCBI Taxonomy" id="889378"/>
    <lineage>
        <taxon>Bacteria</taxon>
        <taxon>Pseudomonadati</taxon>
        <taxon>Spirochaetota</taxon>
        <taxon>Spirochaetia</taxon>
        <taxon>Spirochaetales</taxon>
        <taxon>Spirochaetaceae</taxon>
        <taxon>Spirochaeta</taxon>
    </lineage>
</organism>
<dbReference type="NCBIfam" id="TIGR02225">
    <property type="entry name" value="recomb_XerD"/>
    <property type="match status" value="1"/>
</dbReference>
<dbReference type="InterPro" id="IPR010998">
    <property type="entry name" value="Integrase_recombinase_N"/>
</dbReference>
<dbReference type="CDD" id="cd00798">
    <property type="entry name" value="INT_XerDC_C"/>
    <property type="match status" value="1"/>
</dbReference>
<dbReference type="GO" id="GO:0006313">
    <property type="term" value="P:DNA transposition"/>
    <property type="evidence" value="ECO:0007669"/>
    <property type="project" value="UniProtKB-UniRule"/>
</dbReference>
<dbReference type="GO" id="GO:0005737">
    <property type="term" value="C:cytoplasm"/>
    <property type="evidence" value="ECO:0007669"/>
    <property type="project" value="UniProtKB-SubCell"/>
</dbReference>
<dbReference type="InterPro" id="IPR004107">
    <property type="entry name" value="Integrase_SAM-like_N"/>
</dbReference>
<feature type="domain" description="Tyr recombinase" evidence="11">
    <location>
        <begin position="108"/>
        <end position="288"/>
    </location>
</feature>
<dbReference type="PROSITE" id="PS51900">
    <property type="entry name" value="CB"/>
    <property type="match status" value="1"/>
</dbReference>
<dbReference type="AlphaFoldDB" id="H9UKX0"/>
<accession>H9UKX0</accession>
<dbReference type="Pfam" id="PF02899">
    <property type="entry name" value="Phage_int_SAM_1"/>
    <property type="match status" value="1"/>
</dbReference>
<evidence type="ECO:0000256" key="5">
    <source>
        <dbReference type="ARBA" id="ARBA00022829"/>
    </source>
</evidence>
<dbReference type="InterPro" id="IPR013762">
    <property type="entry name" value="Integrase-like_cat_sf"/>
</dbReference>
<keyword evidence="6 10" id="KW-0229">DNA integration</keyword>